<feature type="compositionally biased region" description="Low complexity" evidence="4">
    <location>
        <begin position="1142"/>
        <end position="1162"/>
    </location>
</feature>
<dbReference type="Proteomes" id="UP000612055">
    <property type="component" value="Unassembled WGS sequence"/>
</dbReference>
<keyword evidence="1" id="KW-0677">Repeat</keyword>
<reference evidence="6" key="1">
    <citation type="journal article" date="2020" name="bioRxiv">
        <title>Comparative genomics of Chlamydomonas.</title>
        <authorList>
            <person name="Craig R.J."/>
            <person name="Hasan A.R."/>
            <person name="Ness R.W."/>
            <person name="Keightley P.D."/>
        </authorList>
    </citation>
    <scope>NUCLEOTIDE SEQUENCE</scope>
    <source>
        <strain evidence="6">CCAP 11/70</strain>
    </source>
</reference>
<feature type="compositionally biased region" description="Acidic residues" evidence="4">
    <location>
        <begin position="766"/>
        <end position="779"/>
    </location>
</feature>
<evidence type="ECO:0000256" key="2">
    <source>
        <dbReference type="PROSITE-ProRule" id="PRU00708"/>
    </source>
</evidence>
<dbReference type="InterPro" id="IPR002885">
    <property type="entry name" value="PPR_rpt"/>
</dbReference>
<feature type="repeat" description="PPR" evidence="2">
    <location>
        <begin position="140"/>
        <end position="174"/>
    </location>
</feature>
<gene>
    <name evidence="6" type="ORF">HYH03_006765</name>
</gene>
<keyword evidence="7" id="KW-1185">Reference proteome</keyword>
<feature type="repeat" description="PPR" evidence="2">
    <location>
        <begin position="175"/>
        <end position="209"/>
    </location>
</feature>
<dbReference type="Pfam" id="PF17177">
    <property type="entry name" value="PPR_long"/>
    <property type="match status" value="1"/>
</dbReference>
<evidence type="ECO:0000256" key="1">
    <source>
        <dbReference type="ARBA" id="ARBA00022737"/>
    </source>
</evidence>
<feature type="compositionally biased region" description="Low complexity" evidence="4">
    <location>
        <begin position="1011"/>
        <end position="1022"/>
    </location>
</feature>
<feature type="coiled-coil region" evidence="3">
    <location>
        <begin position="590"/>
        <end position="617"/>
    </location>
</feature>
<dbReference type="Pfam" id="PF01535">
    <property type="entry name" value="PPR"/>
    <property type="match status" value="1"/>
</dbReference>
<feature type="region of interest" description="Disordered" evidence="4">
    <location>
        <begin position="751"/>
        <end position="780"/>
    </location>
</feature>
<dbReference type="Gene3D" id="1.25.40.10">
    <property type="entry name" value="Tetratricopeptide repeat domain"/>
    <property type="match status" value="3"/>
</dbReference>
<feature type="region of interest" description="Disordered" evidence="4">
    <location>
        <begin position="669"/>
        <end position="690"/>
    </location>
</feature>
<evidence type="ECO:0000259" key="5">
    <source>
        <dbReference type="Pfam" id="PF17177"/>
    </source>
</evidence>
<feature type="region of interest" description="Disordered" evidence="4">
    <location>
        <begin position="891"/>
        <end position="910"/>
    </location>
</feature>
<keyword evidence="3" id="KW-0175">Coiled coil</keyword>
<feature type="region of interest" description="Disordered" evidence="4">
    <location>
        <begin position="1038"/>
        <end position="1162"/>
    </location>
</feature>
<feature type="compositionally biased region" description="Low complexity" evidence="4">
    <location>
        <begin position="421"/>
        <end position="440"/>
    </location>
</feature>
<organism evidence="6 7">
    <name type="scientific">Edaphochlamys debaryana</name>
    <dbReference type="NCBI Taxonomy" id="47281"/>
    <lineage>
        <taxon>Eukaryota</taxon>
        <taxon>Viridiplantae</taxon>
        <taxon>Chlorophyta</taxon>
        <taxon>core chlorophytes</taxon>
        <taxon>Chlorophyceae</taxon>
        <taxon>CS clade</taxon>
        <taxon>Chlamydomonadales</taxon>
        <taxon>Chlamydomonadales incertae sedis</taxon>
        <taxon>Edaphochlamys</taxon>
    </lineage>
</organism>
<evidence type="ECO:0000313" key="6">
    <source>
        <dbReference type="EMBL" id="KAG2495157.1"/>
    </source>
</evidence>
<feature type="domain" description="PROP1-like PPR" evidence="5">
    <location>
        <begin position="182"/>
        <end position="358"/>
    </location>
</feature>
<sequence length="1162" mass="121855">MKAKPALQFARLTMGHVQQPARLLSSVLRTCAACRDVDSGMTVVELARKHGVSVGVEAMTSLIKVCKAVGNVDKAYRVYLEMRQARIRMDGHVYGALIASCAEAMKRDLTVVHERKDQYVLLERAFQYVADAESAGVALEAPVWNALMVCAGRSGELNRAFEVLSTMQRRGIVAGAATYGSLIESCVCARQPEKALRVFEVALQKGFVGEVKLYTQALSACMLPQPNAWDRAREIYSALQRGSVKPDKKFFAALMAVAGRWGRPDTALELISDMAAEGIRPSSTTVSALIHACLDVGNVAAARRVYDLCTRQGVYPVPSQFNRLMDIYASEFRFGEVVSLLCDMVAAGRQPNLNTYRILINACEYTDQAGLAFQIFRLMQVNKVQILQSKFARTIYYSLIKSCLNQTRFLWAPGGYPPTGPSNGNGPNSASSAGAGGLAVPPERRLEGEKVLTALGKHKLKGPHQSNPFDGPPDLIDWAGNALSAFHHMLQRGHRPSLETLDLLLNCLRAKMTPQDDAEPLPTSPLVPLRPRGEVFEAAFEPRALQVIDEAISRGLLPRFDPEAPFVLDMRRLPPVVAEVYVLHMLLQLERRAARKMAAAEAEAAAAAAEAAAAEGAEARASAPAAVAKARRRANYHHNITFLVPPFDPDYVKWPSYVEREMHHYTTDMSESARAKLHRRTDPKHAKARPTRAAVALAHAAALTSAPGRAATHIKMGSGSLESTDGSDVEGQGRTAAAAFSSYDELEAVLTSDDDDESAGDRDPWASEDEQASSSDDDLQIGSEYDFAGGQYVADSTTGLAVAATLMRVKVWMDMDYANGAITVAAVEVARWLKRRRQAAMRGAESLDLPAPNRAANTRAIAAAAAALAARSIAAGVGPGAPPPAVAAQELDQQQPAAHHGGHVSASGIVTGGHGMGMGVAGMGIAGARMMGRGVPGGMSAGRGLGEQQRNIRLGIMPAHESGAAAGSGANRHPSRGAHTPRNGASSRPGSAPPSIFPDGQSGSGAGPTGPGSAQAGKWRPSTSAAAAVSAFDSIAARFGSPSRTGSSLTRPEVRRPEPEQGDAAAAPSSNGQNGHGPASANGFNGSATNGSGSGSGSSRTGGLSKHWISVPVPGGSGQQAEVSVGPGTAVTLGAPPPKAAPAPEGAAAAASAAAAPAAASH</sequence>
<dbReference type="NCBIfam" id="TIGR00756">
    <property type="entry name" value="PPR"/>
    <property type="match status" value="2"/>
</dbReference>
<dbReference type="InterPro" id="IPR053303">
    <property type="entry name" value="Chloroplast_PPR"/>
</dbReference>
<feature type="compositionally biased region" description="Basic residues" evidence="4">
    <location>
        <begin position="675"/>
        <end position="690"/>
    </location>
</feature>
<dbReference type="EMBL" id="JAEHOE010000026">
    <property type="protein sequence ID" value="KAG2495157.1"/>
    <property type="molecule type" value="Genomic_DNA"/>
</dbReference>
<protein>
    <recommendedName>
        <fullName evidence="5">PROP1-like PPR domain-containing protein</fullName>
    </recommendedName>
</protein>
<evidence type="ECO:0000256" key="3">
    <source>
        <dbReference type="SAM" id="Coils"/>
    </source>
</evidence>
<feature type="region of interest" description="Disordered" evidence="4">
    <location>
        <begin position="420"/>
        <end position="440"/>
    </location>
</feature>
<evidence type="ECO:0000313" key="7">
    <source>
        <dbReference type="Proteomes" id="UP000612055"/>
    </source>
</evidence>
<feature type="repeat" description="PPR" evidence="2">
    <location>
        <begin position="247"/>
        <end position="281"/>
    </location>
</feature>
<dbReference type="PANTHER" id="PTHR47935">
    <property type="entry name" value="PENTATRICOPEPTIDE REPEAT-CONTAINING PROTEIN MRL1, CHLOROPLASTIC"/>
    <property type="match status" value="1"/>
</dbReference>
<dbReference type="InterPro" id="IPR011990">
    <property type="entry name" value="TPR-like_helical_dom_sf"/>
</dbReference>
<dbReference type="Pfam" id="PF13812">
    <property type="entry name" value="PPR_3"/>
    <property type="match status" value="1"/>
</dbReference>
<dbReference type="OrthoDB" id="185373at2759"/>
<dbReference type="PROSITE" id="PS51375">
    <property type="entry name" value="PPR"/>
    <property type="match status" value="4"/>
</dbReference>
<proteinExistence type="predicted"/>
<dbReference type="PANTHER" id="PTHR47935:SF1">
    <property type="entry name" value="PENTATRICOPEPTIDE REPEAT-CONTAINING PROTEIN MRL1, CHLOROPLASTIC"/>
    <property type="match status" value="1"/>
</dbReference>
<name>A0A835Y4S3_9CHLO</name>
<feature type="repeat" description="PPR" evidence="2">
    <location>
        <begin position="282"/>
        <end position="316"/>
    </location>
</feature>
<dbReference type="AlphaFoldDB" id="A0A835Y4S3"/>
<comment type="caution">
    <text evidence="6">The sequence shown here is derived from an EMBL/GenBank/DDBJ whole genome shotgun (WGS) entry which is preliminary data.</text>
</comment>
<accession>A0A835Y4S3</accession>
<dbReference type="InterPro" id="IPR033443">
    <property type="entry name" value="PROP1-like_PPR_dom"/>
</dbReference>
<evidence type="ECO:0000256" key="4">
    <source>
        <dbReference type="SAM" id="MobiDB-lite"/>
    </source>
</evidence>
<feature type="compositionally biased region" description="Low complexity" evidence="4">
    <location>
        <begin position="1079"/>
        <end position="1105"/>
    </location>
</feature>
<feature type="region of interest" description="Disordered" evidence="4">
    <location>
        <begin position="962"/>
        <end position="1022"/>
    </location>
</feature>